<sequence>MTDIHSQQKSVQKQAYIDDLFTNDNELDEDKDIIKQYNTAKKERKTIEAHKQLLDNRVALLKQEEIRTLKKIEETRKKALEIYYLKKKNEEKLKKREEEKEQLQKKQEQQQQIRKQQEREHKLLIEKHRSDKVQKAFIIKQQTKHNEVRKMSSQKQSLTTLKQKNQIIRESRDLNRVKERIVLEKREAIREQLGKKLVFEQKLKDGKQKEIEQIETYEMDLLQKLQNTQQMQKTAFEELESALTMTAKEFAEKYLQPKQKEDQNKDLSNFNTDEEGGQQHQDRPHIDESDKDQSSKISIEQINEINEPNLQNYINKDDNGDQNDNQNQDKKESDSRQDDQNNQQSFHQEEGNQNQQNNQNEIPNVLDSPKAQDKQDDQQQEEQ</sequence>
<gene>
    <name evidence="3" type="ORF">POCTA_138.1.T0240357</name>
</gene>
<evidence type="ECO:0000313" key="4">
    <source>
        <dbReference type="Proteomes" id="UP000683925"/>
    </source>
</evidence>
<dbReference type="PANTHER" id="PTHR37473:SF1">
    <property type="entry name" value="EF-HAND DOMAIN-CONTAINING PROTEIN"/>
    <property type="match status" value="1"/>
</dbReference>
<keyword evidence="4" id="KW-1185">Reference proteome</keyword>
<keyword evidence="1" id="KW-0175">Coiled coil</keyword>
<dbReference type="EMBL" id="CAJJDP010000024">
    <property type="protein sequence ID" value="CAD8151220.1"/>
    <property type="molecule type" value="Genomic_DNA"/>
</dbReference>
<evidence type="ECO:0000256" key="1">
    <source>
        <dbReference type="SAM" id="Coils"/>
    </source>
</evidence>
<name>A0A8S1TG26_PAROT</name>
<feature type="compositionally biased region" description="Low complexity" evidence="2">
    <location>
        <begin position="340"/>
        <end position="361"/>
    </location>
</feature>
<dbReference type="OMA" id="FHQEEGN"/>
<evidence type="ECO:0000256" key="2">
    <source>
        <dbReference type="SAM" id="MobiDB-lite"/>
    </source>
</evidence>
<feature type="region of interest" description="Disordered" evidence="2">
    <location>
        <begin position="255"/>
        <end position="383"/>
    </location>
</feature>
<dbReference type="PANTHER" id="PTHR37473">
    <property type="entry name" value="EF-HAND DOMAIN-CONTAINING PROTEIN"/>
    <property type="match status" value="1"/>
</dbReference>
<proteinExistence type="predicted"/>
<organism evidence="3 4">
    <name type="scientific">Paramecium octaurelia</name>
    <dbReference type="NCBI Taxonomy" id="43137"/>
    <lineage>
        <taxon>Eukaryota</taxon>
        <taxon>Sar</taxon>
        <taxon>Alveolata</taxon>
        <taxon>Ciliophora</taxon>
        <taxon>Intramacronucleata</taxon>
        <taxon>Oligohymenophorea</taxon>
        <taxon>Peniculida</taxon>
        <taxon>Parameciidae</taxon>
        <taxon>Paramecium</taxon>
    </lineage>
</organism>
<reference evidence="3" key="1">
    <citation type="submission" date="2021-01" db="EMBL/GenBank/DDBJ databases">
        <authorList>
            <consortium name="Genoscope - CEA"/>
            <person name="William W."/>
        </authorList>
    </citation>
    <scope>NUCLEOTIDE SEQUENCE</scope>
</reference>
<dbReference type="Proteomes" id="UP000683925">
    <property type="component" value="Unassembled WGS sequence"/>
</dbReference>
<dbReference type="AlphaFoldDB" id="A0A8S1TG26"/>
<dbReference type="OrthoDB" id="308890at2759"/>
<accession>A0A8S1TG26</accession>
<comment type="caution">
    <text evidence="3">The sequence shown here is derived from an EMBL/GenBank/DDBJ whole genome shotgun (WGS) entry which is preliminary data.</text>
</comment>
<feature type="compositionally biased region" description="Basic and acidic residues" evidence="2">
    <location>
        <begin position="280"/>
        <end position="294"/>
    </location>
</feature>
<evidence type="ECO:0000313" key="3">
    <source>
        <dbReference type="EMBL" id="CAD8151220.1"/>
    </source>
</evidence>
<feature type="coiled-coil region" evidence="1">
    <location>
        <begin position="86"/>
        <end position="126"/>
    </location>
</feature>
<feature type="compositionally biased region" description="Basic and acidic residues" evidence="2">
    <location>
        <begin position="327"/>
        <end position="339"/>
    </location>
</feature>
<protein>
    <submittedName>
        <fullName evidence="3">Uncharacterized protein</fullName>
    </submittedName>
</protein>
<feature type="compositionally biased region" description="Polar residues" evidence="2">
    <location>
        <begin position="295"/>
        <end position="314"/>
    </location>
</feature>